<keyword evidence="2 3" id="KW-0728">SH3 domain</keyword>
<dbReference type="CDD" id="cd11842">
    <property type="entry name" value="SH3_Ysc84p_like"/>
    <property type="match status" value="1"/>
</dbReference>
<dbReference type="Gene3D" id="2.30.30.40">
    <property type="entry name" value="SH3 Domains"/>
    <property type="match status" value="1"/>
</dbReference>
<reference evidence="6 7" key="1">
    <citation type="submission" date="2024-07" db="EMBL/GenBank/DDBJ databases">
        <title>Draft sequence of the Neodothiora populina.</title>
        <authorList>
            <person name="Drown D.D."/>
            <person name="Schuette U.S."/>
            <person name="Buechlein A.B."/>
            <person name="Rusch D.R."/>
            <person name="Winton L.W."/>
            <person name="Adams G.A."/>
        </authorList>
    </citation>
    <scope>NUCLEOTIDE SEQUENCE [LARGE SCALE GENOMIC DNA]</scope>
    <source>
        <strain evidence="6 7">CPC 39397</strain>
    </source>
</reference>
<dbReference type="PROSITE" id="PS50002">
    <property type="entry name" value="SH3"/>
    <property type="match status" value="1"/>
</dbReference>
<evidence type="ECO:0000256" key="4">
    <source>
        <dbReference type="SAM" id="MobiDB-lite"/>
    </source>
</evidence>
<dbReference type="InterPro" id="IPR033643">
    <property type="entry name" value="SYLF_SH3YL1-like"/>
</dbReference>
<dbReference type="SUPFAM" id="SSF50044">
    <property type="entry name" value="SH3-domain"/>
    <property type="match status" value="1"/>
</dbReference>
<evidence type="ECO:0000256" key="1">
    <source>
        <dbReference type="ARBA" id="ARBA00007761"/>
    </source>
</evidence>
<gene>
    <name evidence="6" type="ORF">AAFC00_004225</name>
</gene>
<dbReference type="SMART" id="SM00326">
    <property type="entry name" value="SH3"/>
    <property type="match status" value="1"/>
</dbReference>
<proteinExistence type="inferred from homology"/>
<dbReference type="EMBL" id="JBFMKM010000005">
    <property type="protein sequence ID" value="KAL1306108.1"/>
    <property type="molecule type" value="Genomic_DNA"/>
</dbReference>
<feature type="compositionally biased region" description="Polar residues" evidence="4">
    <location>
        <begin position="283"/>
        <end position="292"/>
    </location>
</feature>
<feature type="domain" description="SH3" evidence="5">
    <location>
        <begin position="355"/>
        <end position="414"/>
    </location>
</feature>
<keyword evidence="7" id="KW-1185">Reference proteome</keyword>
<dbReference type="GeneID" id="95977925"/>
<dbReference type="InterPro" id="IPR036028">
    <property type="entry name" value="SH3-like_dom_sf"/>
</dbReference>
<dbReference type="PRINTS" id="PR00452">
    <property type="entry name" value="SH3DOMAIN"/>
</dbReference>
<evidence type="ECO:0000256" key="2">
    <source>
        <dbReference type="ARBA" id="ARBA00022443"/>
    </source>
</evidence>
<evidence type="ECO:0000259" key="5">
    <source>
        <dbReference type="PROSITE" id="PS50002"/>
    </source>
</evidence>
<comment type="caution">
    <text evidence="6">The sequence shown here is derived from an EMBL/GenBank/DDBJ whole genome shotgun (WGS) entry which is preliminary data.</text>
</comment>
<feature type="region of interest" description="Disordered" evidence="4">
    <location>
        <begin position="240"/>
        <end position="358"/>
    </location>
</feature>
<dbReference type="PANTHER" id="PTHR15629">
    <property type="entry name" value="SH3YL1 PROTEIN"/>
    <property type="match status" value="1"/>
</dbReference>
<dbReference type="Proteomes" id="UP001562354">
    <property type="component" value="Unassembled WGS sequence"/>
</dbReference>
<evidence type="ECO:0000313" key="6">
    <source>
        <dbReference type="EMBL" id="KAL1306108.1"/>
    </source>
</evidence>
<protein>
    <recommendedName>
        <fullName evidence="5">SH3 domain-containing protein</fullName>
    </recommendedName>
</protein>
<evidence type="ECO:0000313" key="7">
    <source>
        <dbReference type="Proteomes" id="UP001562354"/>
    </source>
</evidence>
<dbReference type="InterPro" id="IPR001452">
    <property type="entry name" value="SH3_domain"/>
</dbReference>
<dbReference type="Pfam" id="PF07653">
    <property type="entry name" value="SH3_2"/>
    <property type="match status" value="1"/>
</dbReference>
<dbReference type="Pfam" id="PF04366">
    <property type="entry name" value="Ysc84"/>
    <property type="match status" value="1"/>
</dbReference>
<feature type="compositionally biased region" description="Polar residues" evidence="4">
    <location>
        <begin position="300"/>
        <end position="310"/>
    </location>
</feature>
<feature type="compositionally biased region" description="Polar residues" evidence="4">
    <location>
        <begin position="334"/>
        <end position="349"/>
    </location>
</feature>
<dbReference type="PANTHER" id="PTHR15629:SF2">
    <property type="entry name" value="SH3 DOMAIN-CONTAINING YSC84-LIKE PROTEIN 1"/>
    <property type="match status" value="1"/>
</dbReference>
<dbReference type="InterPro" id="IPR051702">
    <property type="entry name" value="SH3_domain_YSC84-like"/>
</dbReference>
<dbReference type="InterPro" id="IPR007461">
    <property type="entry name" value="Ysc84_actin-binding"/>
</dbReference>
<accession>A0ABR3PIY7</accession>
<sequence>MGFLNNPLPSSMSSECKKCGKILASFVDPRQSFGPDKIIPPNILANAKGLAIITVFKAGFLGSGRFGSGLVVARLADGSWSAPSGIGTVGGGFGGQIGFELTDFVFILNDYSAVRSFAQAGSITLGGNVSLAAGPVGRNAEAAGAASLKGVAGIFAYSKTKGLFAGVSLEGSVLIERRDANEKMYNRRLTARDLLEGGVPVPPQAEPLMRVLNSRIFAGVGGTAGDTMYNDIPVYGEEDRDVWQGKQGGAYGEGVRTDRTGTNDFDPPQRANTWQDDVYDRPNYNSRANPNETFDRIGSGNRNRSNSAYADQSDYVYSDKKPSRPTAPKPSFASKPSFNSKPSFASTASPGIPTPQPGQAIAKFTFDPDQPGDLGFKKGDIITVVKRTDNAADWWTGRIGGREGIFPSNYVELV</sequence>
<name>A0ABR3PIY7_9PEZI</name>
<organism evidence="6 7">
    <name type="scientific">Neodothiora populina</name>
    <dbReference type="NCBI Taxonomy" id="2781224"/>
    <lineage>
        <taxon>Eukaryota</taxon>
        <taxon>Fungi</taxon>
        <taxon>Dikarya</taxon>
        <taxon>Ascomycota</taxon>
        <taxon>Pezizomycotina</taxon>
        <taxon>Dothideomycetes</taxon>
        <taxon>Dothideomycetidae</taxon>
        <taxon>Dothideales</taxon>
        <taxon>Dothioraceae</taxon>
        <taxon>Neodothiora</taxon>
    </lineage>
</organism>
<evidence type="ECO:0000256" key="3">
    <source>
        <dbReference type="PROSITE-ProRule" id="PRU00192"/>
    </source>
</evidence>
<comment type="similarity">
    <text evidence="1">Belongs to the SH3YL1 family.</text>
</comment>
<dbReference type="RefSeq" id="XP_069202381.1">
    <property type="nucleotide sequence ID" value="XM_069343833.1"/>
</dbReference>
<dbReference type="CDD" id="cd11525">
    <property type="entry name" value="SYLF_SH3YL1_like"/>
    <property type="match status" value="1"/>
</dbReference>